<evidence type="ECO:0000256" key="5">
    <source>
        <dbReference type="ARBA" id="ARBA00022932"/>
    </source>
</evidence>
<dbReference type="Gene3D" id="1.10.150.870">
    <property type="match status" value="1"/>
</dbReference>
<keyword evidence="10" id="KW-1185">Reference proteome</keyword>
<sequence length="1240" mass="136653">MFTHLHTHTEYSLLDGMSKIGPLMDRVKALGQEAIAMTDHGALYGAIDFYREATARGIKPIIGVEAYVAPGSRFSREKSESSPYHLVLLARNLTGYKNLIALVTKANLEGYYYKPRIDRELLEKHCDGLIALSGCPSSEFHRRVQEGDREGAIAVAKYYRELLDGHYYLEVQDHGDEKFTRLNPVIADIGRELGIPVVATNDSHYTFPEDAEAHDVLLCIGTNATVDQRDRYRFDGHGYYVKSEEEMLRLFPENPEFITNTMLVADACDLDLKFDRQLLPEPPVPPGRTSDDYLAEICFRGLRGRFDVVTPELEERLRYELDVLRQTGFTDYMFVVKEIGDFARKSGIRMGVRGSAAASLVLYVLKVTDIDPVANRLVFERFLNIERREMPDVDFDFADDRRDEMIRFAYERYGRDRVAQIITFGTLGAKAAIRDVGRALGLSYAETDRVARLVPDVLHITLPDALEQSAELREAYESDPKVRRLVDTAKRLEGVARHASTHAAGVVISRDPLIEHVPLQRPSRGDEDSIPMTQFAMEQVAKIGLLKMDFLGLSNLTILQRATDLIRETTGQEIDLVRLPDGDPKTMEMLGKGETFGVFQLESAGMRRYIQELQPTNIADLCAMVALYRPGPMQHIPRYIDGKHGRVPITYPHPDLADILDETYGVIVYQDQVLLIARKFAGYTLGQADIMRKAMGKKKAEIMAEERGRFIAGAVAKGYAEEDARAVFDLIEPFAGYAFNKAHSWCYGHIAYQTAYLKANYPVQYMTALLQLAKNAPDTHARIAAAVAECSKLGIEVLPPDVNASQDNFSVERRPDGSMAIRFGLGVIKNVGSAAVEGIIAERERGGPYRDIEDFCRRADLSSANSRALEHLAKAGAFDMLGGPPGPYNRATLAFNAERLMGLAKRERELRESGQATMFDLFGSQVETPLPSLDLEAVPQKREDLLAWEKELLGVYVSDHPFKSVAAEVARFATHSIADLGPELAGHPVTVAGMLTRVQARSTRDGRKFYLAELEDLSGSAELMVWSDTIELTGEEAWAEGRVLVCQVEVRDRGDRGVGYSVRKAAPYDAASGTAAGFAAAQWQVEAPKKRPAPAPAADDEARRPAGEAAPRPNGRPPAANGAQGNGNGGYRAAGPAAEASRPGVTPPVEGEAARLAITLIETDDVDADEALLKAVVELLGKHPGNDEVRVVIRDTAGEETEFDFPRARASEELARSLRSLLGNRGSVRLAGGAKVAGAA</sequence>
<dbReference type="InterPro" id="IPR004805">
    <property type="entry name" value="DnaE2/DnaE/PolC"/>
</dbReference>
<dbReference type="NCBIfam" id="NF004226">
    <property type="entry name" value="PRK05673.1"/>
    <property type="match status" value="1"/>
</dbReference>
<dbReference type="Gene3D" id="1.10.10.1600">
    <property type="entry name" value="Bacterial DNA polymerase III alpha subunit, thumb domain"/>
    <property type="match status" value="1"/>
</dbReference>
<gene>
    <name evidence="9" type="primary">dnaE</name>
    <name evidence="9" type="ORF">O0235_07025</name>
</gene>
<accession>A0ABY7MBU1</accession>
<feature type="domain" description="Polymerase/histidinol phosphatase N-terminal" evidence="8">
    <location>
        <begin position="3"/>
        <end position="70"/>
    </location>
</feature>
<dbReference type="InterPro" id="IPR004013">
    <property type="entry name" value="PHP_dom"/>
</dbReference>
<dbReference type="InterPro" id="IPR040982">
    <property type="entry name" value="DNA_pol3_finger"/>
</dbReference>
<dbReference type="GO" id="GO:0003887">
    <property type="term" value="F:DNA-directed DNA polymerase activity"/>
    <property type="evidence" value="ECO:0007669"/>
    <property type="project" value="UniProtKB-EC"/>
</dbReference>
<keyword evidence="3 9" id="KW-0548">Nucleotidyltransferase</keyword>
<name>A0ABY7MBU1_9CHLR</name>
<keyword evidence="4" id="KW-0235">DNA replication</keyword>
<reference evidence="9 10" key="1">
    <citation type="journal article" date="2023" name="ISME J.">
        <title>Thermophilic Dehalococcoidia with unusual traits shed light on an unexpected past.</title>
        <authorList>
            <person name="Palmer M."/>
            <person name="Covington J.K."/>
            <person name="Zhou E.M."/>
            <person name="Thomas S.C."/>
            <person name="Habib N."/>
            <person name="Seymour C.O."/>
            <person name="Lai D."/>
            <person name="Johnston J."/>
            <person name="Hashimi A."/>
            <person name="Jiao J.Y."/>
            <person name="Muok A.R."/>
            <person name="Liu L."/>
            <person name="Xian W.D."/>
            <person name="Zhi X.Y."/>
            <person name="Li M.M."/>
            <person name="Silva L.P."/>
            <person name="Bowen B.P."/>
            <person name="Louie K."/>
            <person name="Briegel A."/>
            <person name="Pett-Ridge J."/>
            <person name="Weber P.K."/>
            <person name="Tocheva E.I."/>
            <person name="Woyke T."/>
            <person name="Northen T.R."/>
            <person name="Mayali X."/>
            <person name="Li W.J."/>
            <person name="Hedlund B.P."/>
        </authorList>
    </citation>
    <scope>NUCLEOTIDE SEQUENCE [LARGE SCALE GENOMIC DNA]</scope>
    <source>
        <strain evidence="9 10">YIM 72310</strain>
    </source>
</reference>
<evidence type="ECO:0000256" key="1">
    <source>
        <dbReference type="ARBA" id="ARBA00012417"/>
    </source>
</evidence>
<dbReference type="InterPro" id="IPR016195">
    <property type="entry name" value="Pol/histidinol_Pase-like"/>
</dbReference>
<evidence type="ECO:0000256" key="3">
    <source>
        <dbReference type="ARBA" id="ARBA00022695"/>
    </source>
</evidence>
<dbReference type="CDD" id="cd12113">
    <property type="entry name" value="PHP_PolIIIA_DnaE3"/>
    <property type="match status" value="1"/>
</dbReference>
<feature type="compositionally biased region" description="Low complexity" evidence="7">
    <location>
        <begin position="1107"/>
        <end position="1123"/>
    </location>
</feature>
<evidence type="ECO:0000313" key="10">
    <source>
        <dbReference type="Proteomes" id="UP001212803"/>
    </source>
</evidence>
<evidence type="ECO:0000256" key="4">
    <source>
        <dbReference type="ARBA" id="ARBA00022705"/>
    </source>
</evidence>
<dbReference type="InterPro" id="IPR041931">
    <property type="entry name" value="DNA_pol3_alpha_thumb_dom"/>
</dbReference>
<dbReference type="Gene3D" id="3.20.20.140">
    <property type="entry name" value="Metal-dependent hydrolases"/>
    <property type="match status" value="1"/>
</dbReference>
<evidence type="ECO:0000259" key="8">
    <source>
        <dbReference type="SMART" id="SM00481"/>
    </source>
</evidence>
<keyword evidence="2 9" id="KW-0808">Transferase</keyword>
<dbReference type="Pfam" id="PF14579">
    <property type="entry name" value="HHH_6"/>
    <property type="match status" value="1"/>
</dbReference>
<dbReference type="PANTHER" id="PTHR32294">
    <property type="entry name" value="DNA POLYMERASE III SUBUNIT ALPHA"/>
    <property type="match status" value="1"/>
</dbReference>
<dbReference type="NCBIfam" id="TIGR00594">
    <property type="entry name" value="polc"/>
    <property type="match status" value="1"/>
</dbReference>
<dbReference type="RefSeq" id="WP_270057831.1">
    <property type="nucleotide sequence ID" value="NZ_CP115149.1"/>
</dbReference>
<comment type="catalytic activity">
    <reaction evidence="6">
        <text>DNA(n) + a 2'-deoxyribonucleoside 5'-triphosphate = DNA(n+1) + diphosphate</text>
        <dbReference type="Rhea" id="RHEA:22508"/>
        <dbReference type="Rhea" id="RHEA-COMP:17339"/>
        <dbReference type="Rhea" id="RHEA-COMP:17340"/>
        <dbReference type="ChEBI" id="CHEBI:33019"/>
        <dbReference type="ChEBI" id="CHEBI:61560"/>
        <dbReference type="ChEBI" id="CHEBI:173112"/>
        <dbReference type="EC" id="2.7.7.7"/>
    </reaction>
</comment>
<evidence type="ECO:0000313" key="9">
    <source>
        <dbReference type="EMBL" id="WBL37318.1"/>
    </source>
</evidence>
<protein>
    <recommendedName>
        <fullName evidence="1">DNA-directed DNA polymerase</fullName>
        <ecNumber evidence="1">2.7.7.7</ecNumber>
    </recommendedName>
</protein>
<dbReference type="PANTHER" id="PTHR32294:SF0">
    <property type="entry name" value="DNA POLYMERASE III SUBUNIT ALPHA"/>
    <property type="match status" value="1"/>
</dbReference>
<feature type="region of interest" description="Disordered" evidence="7">
    <location>
        <begin position="1085"/>
        <end position="1148"/>
    </location>
</feature>
<dbReference type="SUPFAM" id="SSF89550">
    <property type="entry name" value="PHP domain-like"/>
    <property type="match status" value="1"/>
</dbReference>
<organism evidence="9 10">
    <name type="scientific">Tepidiforma flava</name>
    <dbReference type="NCBI Taxonomy" id="3004094"/>
    <lineage>
        <taxon>Bacteria</taxon>
        <taxon>Bacillati</taxon>
        <taxon>Chloroflexota</taxon>
        <taxon>Tepidiformia</taxon>
        <taxon>Tepidiformales</taxon>
        <taxon>Tepidiformaceae</taxon>
        <taxon>Tepidiforma</taxon>
    </lineage>
</organism>
<dbReference type="SMART" id="SM00481">
    <property type="entry name" value="POLIIIAc"/>
    <property type="match status" value="1"/>
</dbReference>
<keyword evidence="5" id="KW-0239">DNA-directed DNA polymerase</keyword>
<dbReference type="Proteomes" id="UP001212803">
    <property type="component" value="Chromosome"/>
</dbReference>
<dbReference type="InterPro" id="IPR003141">
    <property type="entry name" value="Pol/His_phosphatase_N"/>
</dbReference>
<dbReference type="Pfam" id="PF02811">
    <property type="entry name" value="PHP"/>
    <property type="match status" value="1"/>
</dbReference>
<dbReference type="Pfam" id="PF17657">
    <property type="entry name" value="DNA_pol3_finger"/>
    <property type="match status" value="1"/>
</dbReference>
<dbReference type="CDD" id="cd04485">
    <property type="entry name" value="DnaE_OBF"/>
    <property type="match status" value="1"/>
</dbReference>
<evidence type="ECO:0000256" key="7">
    <source>
        <dbReference type="SAM" id="MobiDB-lite"/>
    </source>
</evidence>
<dbReference type="InterPro" id="IPR011708">
    <property type="entry name" value="DNA_pol3_alpha_NTPase_dom"/>
</dbReference>
<dbReference type="Pfam" id="PF07733">
    <property type="entry name" value="DNA_pol3_alpha"/>
    <property type="match status" value="1"/>
</dbReference>
<dbReference type="InterPro" id="IPR029460">
    <property type="entry name" value="DNAPol_HHH"/>
</dbReference>
<dbReference type="EMBL" id="CP115149">
    <property type="protein sequence ID" value="WBL37318.1"/>
    <property type="molecule type" value="Genomic_DNA"/>
</dbReference>
<proteinExistence type="predicted"/>
<dbReference type="EC" id="2.7.7.7" evidence="1"/>
<evidence type="ECO:0000256" key="6">
    <source>
        <dbReference type="ARBA" id="ARBA00049244"/>
    </source>
</evidence>
<evidence type="ECO:0000256" key="2">
    <source>
        <dbReference type="ARBA" id="ARBA00022679"/>
    </source>
</evidence>